<dbReference type="PROSITE" id="PS50005">
    <property type="entry name" value="TPR"/>
    <property type="match status" value="1"/>
</dbReference>
<dbReference type="InterPro" id="IPR011990">
    <property type="entry name" value="TPR-like_helical_dom_sf"/>
</dbReference>
<dbReference type="KEGG" id="plei:Q9312_02865"/>
<evidence type="ECO:0008006" key="6">
    <source>
        <dbReference type="Google" id="ProtNLM"/>
    </source>
</evidence>
<name>A0AA51RUR8_9GAMM</name>
<proteinExistence type="predicted"/>
<reference evidence="4 5" key="1">
    <citation type="submission" date="2023-08" db="EMBL/GenBank/DDBJ databases">
        <title>Pleionea litopenaei sp. nov., isolated from stomach of juvenile Litopenaeus vannamei.</title>
        <authorList>
            <person name="Rho A.M."/>
            <person name="Hwang C.Y."/>
        </authorList>
    </citation>
    <scope>NUCLEOTIDE SEQUENCE [LARGE SCALE GENOMIC DNA]</scope>
    <source>
        <strain evidence="4 5">HL-JVS1</strain>
    </source>
</reference>
<evidence type="ECO:0000256" key="1">
    <source>
        <dbReference type="ARBA" id="ARBA00022737"/>
    </source>
</evidence>
<keyword evidence="1" id="KW-0677">Repeat</keyword>
<dbReference type="InterPro" id="IPR009061">
    <property type="entry name" value="DNA-bd_dom_put_sf"/>
</dbReference>
<dbReference type="InterPro" id="IPR051012">
    <property type="entry name" value="CellSynth/LPSAsmb/PSIAsmb"/>
</dbReference>
<dbReference type="EMBL" id="CP133548">
    <property type="protein sequence ID" value="WMS87874.1"/>
    <property type="molecule type" value="Genomic_DNA"/>
</dbReference>
<evidence type="ECO:0000313" key="5">
    <source>
        <dbReference type="Proteomes" id="UP001239782"/>
    </source>
</evidence>
<dbReference type="AlphaFoldDB" id="A0AA51RUR8"/>
<evidence type="ECO:0000256" key="2">
    <source>
        <dbReference type="ARBA" id="ARBA00022803"/>
    </source>
</evidence>
<dbReference type="SUPFAM" id="SSF48452">
    <property type="entry name" value="TPR-like"/>
    <property type="match status" value="1"/>
</dbReference>
<dbReference type="RefSeq" id="WP_309203032.1">
    <property type="nucleotide sequence ID" value="NZ_CP133548.1"/>
</dbReference>
<feature type="repeat" description="TPR" evidence="3">
    <location>
        <begin position="374"/>
        <end position="407"/>
    </location>
</feature>
<keyword evidence="2 3" id="KW-0802">TPR repeat</keyword>
<keyword evidence="5" id="KW-1185">Reference proteome</keyword>
<dbReference type="SUPFAM" id="SSF46955">
    <property type="entry name" value="Putative DNA-binding domain"/>
    <property type="match status" value="1"/>
</dbReference>
<evidence type="ECO:0000256" key="3">
    <source>
        <dbReference type="PROSITE-ProRule" id="PRU00339"/>
    </source>
</evidence>
<dbReference type="InterPro" id="IPR019734">
    <property type="entry name" value="TPR_rpt"/>
</dbReference>
<dbReference type="PANTHER" id="PTHR45586:SF1">
    <property type="entry name" value="LIPOPOLYSACCHARIDE ASSEMBLY PROTEIN B"/>
    <property type="match status" value="1"/>
</dbReference>
<accession>A0AA51RUR8</accession>
<gene>
    <name evidence="4" type="ORF">Q9312_02865</name>
</gene>
<sequence>MKLSDMTENMTKLESWKAIANYVDKSVRTVRRWEEQEGLPIHRQLHQSGARIFAYQHEIDQWLVSRTKTNSVSVFESSSTQRIKLILIPLKLTTDDTELLFIRDAICEDLIADLSTLNSLSVISFSSVQNIVTDSTPDQDALAYIKPDFLIEGSLAITKEEYRINLRLVRTEDSSIIWSSRISSLKVNLKELQQALAYNILRALNINTENLGFNGSSSSCIDNQAAWELLHKARQESLKWHPQAIDFAIELLHEALLLTNNAGLIKSSLGRVYLQKREAGIDVTELPLQNVENIIRELEKSDPDTFFTEQLKGWYNYATGSVFDGIKHLRNSLDARPFDPDTLGLLANCYLITGQNELAQPLIRELLIIDPFTPLSICLPGWAHILRGEHPKALPYYKKMFELEPQNPLSRLFYVWVLVLNGLSKDACIICDGFNQEPSSFFPMRLACAIANGASKKGDSLLILTEEEKKVAHSVEMYARFTAFAFAAQNNFKEGIYWLNIAVKLGFCDYRFLVSFEIFFKNIQDLDEFKEVVSVMKQRFSTKT</sequence>
<protein>
    <recommendedName>
        <fullName evidence="6">TolB-like protein</fullName>
    </recommendedName>
</protein>
<dbReference type="Proteomes" id="UP001239782">
    <property type="component" value="Chromosome"/>
</dbReference>
<evidence type="ECO:0000313" key="4">
    <source>
        <dbReference type="EMBL" id="WMS87874.1"/>
    </source>
</evidence>
<dbReference type="Gene3D" id="1.25.40.10">
    <property type="entry name" value="Tetratricopeptide repeat domain"/>
    <property type="match status" value="1"/>
</dbReference>
<dbReference type="PANTHER" id="PTHR45586">
    <property type="entry name" value="TPR REPEAT-CONTAINING PROTEIN PA4667"/>
    <property type="match status" value="1"/>
</dbReference>
<organism evidence="4 5">
    <name type="scientific">Pleionea litopenaei</name>
    <dbReference type="NCBI Taxonomy" id="3070815"/>
    <lineage>
        <taxon>Bacteria</taxon>
        <taxon>Pseudomonadati</taxon>
        <taxon>Pseudomonadota</taxon>
        <taxon>Gammaproteobacteria</taxon>
        <taxon>Oceanospirillales</taxon>
        <taxon>Pleioneaceae</taxon>
        <taxon>Pleionea</taxon>
    </lineage>
</organism>